<dbReference type="InterPro" id="IPR003029">
    <property type="entry name" value="S1_domain"/>
</dbReference>
<dbReference type="HOGENOM" id="CLU_002333_4_1_9"/>
<dbReference type="InterPro" id="IPR012340">
    <property type="entry name" value="NA-bd_OB-fold"/>
</dbReference>
<dbReference type="PROSITE" id="PS50126">
    <property type="entry name" value="S1"/>
    <property type="match status" value="1"/>
</dbReference>
<keyword evidence="5 7" id="KW-0269">Exonuclease</keyword>
<keyword evidence="4 7" id="KW-0378">Hydrolase</keyword>
<reference evidence="10 11" key="1">
    <citation type="submission" date="2010-03" db="EMBL/GenBank/DDBJ databases">
        <title>The genome sequence of Ruminococcus sp. 18P13.</title>
        <authorList>
            <consortium name="metaHIT consortium -- http://www.metahit.eu/"/>
            <person name="Pajon A."/>
            <person name="Turner K."/>
            <person name="Parkhill J."/>
            <person name="Bernalier A."/>
        </authorList>
    </citation>
    <scope>NUCLEOTIDE SEQUENCE [LARGE SCALE GENOMIC DNA]</scope>
    <source>
        <strain evidence="11">DSM 18848 / JCM 17042 / 18P13</strain>
    </source>
</reference>
<dbReference type="PANTHER" id="PTHR23355">
    <property type="entry name" value="RIBONUCLEASE"/>
    <property type="match status" value="1"/>
</dbReference>
<evidence type="ECO:0000259" key="9">
    <source>
        <dbReference type="PROSITE" id="PS50126"/>
    </source>
</evidence>
<dbReference type="GO" id="GO:0005829">
    <property type="term" value="C:cytosol"/>
    <property type="evidence" value="ECO:0007669"/>
    <property type="project" value="TreeGrafter"/>
</dbReference>
<evidence type="ECO:0000256" key="1">
    <source>
        <dbReference type="ARBA" id="ARBA00001849"/>
    </source>
</evidence>
<comment type="similarity">
    <text evidence="7">Belongs to the RNR ribonuclease family. RNase R subfamily.</text>
</comment>
<dbReference type="NCBIfam" id="TIGR00358">
    <property type="entry name" value="3_prime_RNase"/>
    <property type="match status" value="1"/>
</dbReference>
<organism evidence="10 11">
    <name type="scientific">Ruminococcus champanellensis (strain DSM 18848 / JCM 17042 / KCTC 15320 / 18P13)</name>
    <dbReference type="NCBI Taxonomy" id="213810"/>
    <lineage>
        <taxon>Bacteria</taxon>
        <taxon>Bacillati</taxon>
        <taxon>Bacillota</taxon>
        <taxon>Clostridia</taxon>
        <taxon>Eubacteriales</taxon>
        <taxon>Oscillospiraceae</taxon>
        <taxon>Ruminococcus</taxon>
    </lineage>
</organism>
<dbReference type="InterPro" id="IPR011805">
    <property type="entry name" value="RNase_R"/>
</dbReference>
<dbReference type="EC" id="3.1.13.1" evidence="7"/>
<keyword evidence="6 7" id="KW-0694">RNA-binding</keyword>
<feature type="region of interest" description="Disordered" evidence="8">
    <location>
        <begin position="1"/>
        <end position="28"/>
    </location>
</feature>
<dbReference type="Pfam" id="PF00773">
    <property type="entry name" value="RNB"/>
    <property type="match status" value="1"/>
</dbReference>
<dbReference type="BioCyc" id="RCHA213810:RUM_RS01885-MONOMER"/>
<comment type="catalytic activity">
    <reaction evidence="1 7">
        <text>Exonucleolytic cleavage in the 3'- to 5'-direction to yield nucleoside 5'-phosphates.</text>
        <dbReference type="EC" id="3.1.13.1"/>
    </reaction>
</comment>
<feature type="compositionally biased region" description="Basic and acidic residues" evidence="8">
    <location>
        <begin position="1"/>
        <end position="12"/>
    </location>
</feature>
<comment type="subcellular location">
    <subcellularLocation>
        <location evidence="7">Cytoplasm</location>
    </subcellularLocation>
</comment>
<evidence type="ECO:0000256" key="7">
    <source>
        <dbReference type="HAMAP-Rule" id="MF_01895"/>
    </source>
</evidence>
<dbReference type="GO" id="GO:0008859">
    <property type="term" value="F:exoribonuclease II activity"/>
    <property type="evidence" value="ECO:0007669"/>
    <property type="project" value="UniProtKB-UniRule"/>
</dbReference>
<name>D4LAH9_RUMC1</name>
<dbReference type="CDD" id="cd04471">
    <property type="entry name" value="S1_RNase_R"/>
    <property type="match status" value="1"/>
</dbReference>
<dbReference type="InterPro" id="IPR022966">
    <property type="entry name" value="RNase_II/R_CS"/>
</dbReference>
<proteinExistence type="inferred from homology"/>
<keyword evidence="11" id="KW-1185">Reference proteome</keyword>
<dbReference type="Pfam" id="PF00575">
    <property type="entry name" value="S1"/>
    <property type="match status" value="1"/>
</dbReference>
<protein>
    <recommendedName>
        <fullName evidence="7">Ribonuclease R</fullName>
        <shortName evidence="7">RNase R</shortName>
        <ecNumber evidence="7">3.1.13.1</ecNumber>
    </recommendedName>
</protein>
<dbReference type="InterPro" id="IPR001900">
    <property type="entry name" value="RNase_II/R"/>
</dbReference>
<feature type="domain" description="S1 motif" evidence="9">
    <location>
        <begin position="653"/>
        <end position="732"/>
    </location>
</feature>
<evidence type="ECO:0000256" key="2">
    <source>
        <dbReference type="ARBA" id="ARBA00022490"/>
    </source>
</evidence>
<evidence type="ECO:0000256" key="8">
    <source>
        <dbReference type="SAM" id="MobiDB-lite"/>
    </source>
</evidence>
<gene>
    <name evidence="7" type="primary">rnr</name>
    <name evidence="10" type="ordered locus">RUM_03890</name>
</gene>
<dbReference type="NCBIfam" id="TIGR02063">
    <property type="entry name" value="RNase_R"/>
    <property type="match status" value="1"/>
</dbReference>
<dbReference type="AlphaFoldDB" id="D4LAH9"/>
<comment type="function">
    <text evidence="7">3'-5' exoribonuclease that releases 5'-nucleoside monophosphates and is involved in maturation of structured RNAs.</text>
</comment>
<dbReference type="PROSITE" id="PS01175">
    <property type="entry name" value="RIBONUCLEASE_II"/>
    <property type="match status" value="1"/>
</dbReference>
<dbReference type="Proteomes" id="UP000007054">
    <property type="component" value="Chromosome"/>
</dbReference>
<dbReference type="SMART" id="SM00955">
    <property type="entry name" value="RNB"/>
    <property type="match status" value="1"/>
</dbReference>
<dbReference type="HAMAP" id="MF_01895">
    <property type="entry name" value="RNase_R"/>
    <property type="match status" value="1"/>
</dbReference>
<evidence type="ECO:0000256" key="4">
    <source>
        <dbReference type="ARBA" id="ARBA00022801"/>
    </source>
</evidence>
<dbReference type="EMBL" id="FP929052">
    <property type="protein sequence ID" value="CBL16624.1"/>
    <property type="molecule type" value="Genomic_DNA"/>
</dbReference>
<evidence type="ECO:0000256" key="5">
    <source>
        <dbReference type="ARBA" id="ARBA00022839"/>
    </source>
</evidence>
<dbReference type="SMART" id="SM00316">
    <property type="entry name" value="S1"/>
    <property type="match status" value="1"/>
</dbReference>
<evidence type="ECO:0000313" key="11">
    <source>
        <dbReference type="Proteomes" id="UP000007054"/>
    </source>
</evidence>
<dbReference type="InterPro" id="IPR050180">
    <property type="entry name" value="RNR_Ribonuclease"/>
</dbReference>
<sequence length="734" mass="81109">MKKREFKQEKQIRSKAGNAKARSGKHAGKEKFDAAYYTEKIRAALTRCGKKPIGAKELAAKCRSQRGASDAYAAALGALVASGEVVERKHTYVGAAESGCFKAEVTRLSRTFGFCKRLEDETEFFVPGKFLLGAMPGDQVLMRPIPSRTGEPEGEVVSILVESPAQLTGMIVEEDKHCYLLPDTMSKSRISIAHSGNCAFAPGDKVLAQISHRGTRHAEHRARILFSYGCAQQAASCAEAVIAVSGIPTEFPEEVITQAEKLALAGVQPADLVHRMDLREECIFTIDSAESKDLDDAVSIQRRGEGYRLGVHIADVSHYVRGNTPLDMEALHRGTSVYYADKVIPMLPKCLSNGICSLNPGEDRLAFSAIMDLDKEGQLRAYSFHKSVIRSRVKGVYKEINTILAGTQTPEIAEKYAEVTESLLLMNELADKRLADRDRRGAPSLDAPESKLILNEDGVCVDVQPRTRGRSELLIEEFMLLANESAARVAREKSIPFVYRIHENPSPEKLERLEEVLNRMNIPHPVLDEVRPCHFAQILKNAKDSPLLPALNNLLLRSMAKAKYAPTPVGHFGLALADYTHFTSPIRRYPDLAIHRILSDVVLGYSKDWFDKRYAAFVQHASERSSAAELRAMTAERDCEDCYKAEYMLAHIGEEFDAVIASVTDFGFYVELPSTVQGLVHVGSLPEGEYTCDGAIHLTEQRSNTVYTVGQAVRVRCDKADVNSGNIDFSLVTD</sequence>
<dbReference type="PANTHER" id="PTHR23355:SF9">
    <property type="entry name" value="DIS3-LIKE EXONUCLEASE 2"/>
    <property type="match status" value="1"/>
</dbReference>
<dbReference type="InterPro" id="IPR004476">
    <property type="entry name" value="RNase_II/RNase_R"/>
</dbReference>
<dbReference type="SUPFAM" id="SSF50249">
    <property type="entry name" value="Nucleic acid-binding proteins"/>
    <property type="match status" value="3"/>
</dbReference>
<dbReference type="STRING" id="213810.RUM_03890"/>
<evidence type="ECO:0000256" key="3">
    <source>
        <dbReference type="ARBA" id="ARBA00022722"/>
    </source>
</evidence>
<dbReference type="GeneID" id="83155222"/>
<keyword evidence="2 7" id="KW-0963">Cytoplasm</keyword>
<evidence type="ECO:0000313" key="10">
    <source>
        <dbReference type="EMBL" id="CBL16624.1"/>
    </source>
</evidence>
<evidence type="ECO:0000256" key="6">
    <source>
        <dbReference type="ARBA" id="ARBA00022884"/>
    </source>
</evidence>
<dbReference type="GO" id="GO:0003723">
    <property type="term" value="F:RNA binding"/>
    <property type="evidence" value="ECO:0007669"/>
    <property type="project" value="UniProtKB-UniRule"/>
</dbReference>
<dbReference type="Gene3D" id="2.40.50.140">
    <property type="entry name" value="Nucleic acid-binding proteins"/>
    <property type="match status" value="2"/>
</dbReference>
<keyword evidence="3 7" id="KW-0540">Nuclease</keyword>
<dbReference type="KEGG" id="rch:RUM_03890"/>
<dbReference type="PATRIC" id="fig|213810.4.peg.297"/>
<dbReference type="GO" id="GO:0006402">
    <property type="term" value="P:mRNA catabolic process"/>
    <property type="evidence" value="ECO:0007669"/>
    <property type="project" value="TreeGrafter"/>
</dbReference>
<dbReference type="RefSeq" id="WP_015557531.1">
    <property type="nucleotide sequence ID" value="NC_021039.1"/>
</dbReference>
<accession>D4LAH9</accession>